<evidence type="ECO:0000313" key="3">
    <source>
        <dbReference type="Proteomes" id="UP000319255"/>
    </source>
</evidence>
<reference evidence="2 3" key="1">
    <citation type="submission" date="2019-06" db="EMBL/GenBank/DDBJ databases">
        <title>A novel bacterium of genus Amaricoccus, isolated from marine sediment.</title>
        <authorList>
            <person name="Huang H."/>
            <person name="Mo K."/>
            <person name="Hu Y."/>
        </authorList>
    </citation>
    <scope>NUCLEOTIDE SEQUENCE [LARGE SCALE GENOMIC DNA]</scope>
    <source>
        <strain evidence="2 3">HB172011</strain>
    </source>
</reference>
<keyword evidence="1" id="KW-0812">Transmembrane</keyword>
<dbReference type="RefSeq" id="WP_140452880.1">
    <property type="nucleotide sequence ID" value="NZ_VFRP01000002.1"/>
</dbReference>
<comment type="caution">
    <text evidence="2">The sequence shown here is derived from an EMBL/GenBank/DDBJ whole genome shotgun (WGS) entry which is preliminary data.</text>
</comment>
<keyword evidence="1" id="KW-0472">Membrane</keyword>
<sequence>MSGRRPARVVLRSLWHEHRALLIAFGFTLVVTLLLTLRLTVHAIYWSRHRDEALAEWMTIGYVAQPYQVDAPERGAAVEQPLDLTC</sequence>
<keyword evidence="3" id="KW-1185">Reference proteome</keyword>
<accession>A0A501WV20</accession>
<evidence type="ECO:0000313" key="2">
    <source>
        <dbReference type="EMBL" id="TPE53258.1"/>
    </source>
</evidence>
<keyword evidence="1" id="KW-1133">Transmembrane helix</keyword>
<dbReference type="Proteomes" id="UP000319255">
    <property type="component" value="Unassembled WGS sequence"/>
</dbReference>
<dbReference type="EMBL" id="VFRP01000002">
    <property type="protein sequence ID" value="TPE53258.1"/>
    <property type="molecule type" value="Genomic_DNA"/>
</dbReference>
<feature type="transmembrane region" description="Helical" evidence="1">
    <location>
        <begin position="20"/>
        <end position="41"/>
    </location>
</feature>
<gene>
    <name evidence="2" type="ORF">FJM51_04370</name>
</gene>
<dbReference type="AlphaFoldDB" id="A0A501WV20"/>
<dbReference type="OrthoDB" id="159440at2"/>
<organism evidence="2 3">
    <name type="scientific">Amaricoccus solimangrovi</name>
    <dbReference type="NCBI Taxonomy" id="2589815"/>
    <lineage>
        <taxon>Bacteria</taxon>
        <taxon>Pseudomonadati</taxon>
        <taxon>Pseudomonadota</taxon>
        <taxon>Alphaproteobacteria</taxon>
        <taxon>Rhodobacterales</taxon>
        <taxon>Paracoccaceae</taxon>
        <taxon>Amaricoccus</taxon>
    </lineage>
</organism>
<name>A0A501WV20_9RHOB</name>
<protein>
    <submittedName>
        <fullName evidence="2">Uncharacterized protein</fullName>
    </submittedName>
</protein>
<proteinExistence type="predicted"/>
<evidence type="ECO:0000256" key="1">
    <source>
        <dbReference type="SAM" id="Phobius"/>
    </source>
</evidence>